<comment type="caution">
    <text evidence="1">The sequence shown here is derived from an EMBL/GenBank/DDBJ whole genome shotgun (WGS) entry which is preliminary data.</text>
</comment>
<dbReference type="EMBL" id="WSZM01000154">
    <property type="protein sequence ID" value="KAF4040039.1"/>
    <property type="molecule type" value="Genomic_DNA"/>
</dbReference>
<evidence type="ECO:0000313" key="1">
    <source>
        <dbReference type="EMBL" id="KAF4040039.1"/>
    </source>
</evidence>
<protein>
    <submittedName>
        <fullName evidence="1">Uncharacterized protein</fullName>
    </submittedName>
</protein>
<reference evidence="1" key="1">
    <citation type="submission" date="2020-04" db="EMBL/GenBank/DDBJ databases">
        <title>Hybrid Assembly of Korean Phytophthora infestans isolates.</title>
        <authorList>
            <person name="Prokchorchik M."/>
            <person name="Lee Y."/>
            <person name="Seo J."/>
            <person name="Cho J.-H."/>
            <person name="Park Y.-E."/>
            <person name="Jang D.-C."/>
            <person name="Im J.-S."/>
            <person name="Choi J.-G."/>
            <person name="Park H.-J."/>
            <person name="Lee G.-B."/>
            <person name="Lee Y.-G."/>
            <person name="Hong S.-Y."/>
            <person name="Cho K."/>
            <person name="Sohn K.H."/>
        </authorList>
    </citation>
    <scope>NUCLEOTIDE SEQUENCE</scope>
    <source>
        <strain evidence="1">KR_1_A1</strain>
    </source>
</reference>
<gene>
    <name evidence="1" type="ORF">GN244_ATG07774</name>
</gene>
<keyword evidence="2" id="KW-1185">Reference proteome</keyword>
<dbReference type="AlphaFoldDB" id="A0A833W2P4"/>
<name>A0A833W2P4_PHYIN</name>
<proteinExistence type="predicted"/>
<sequence length="83" mass="9100">MVSEIIEKAEHLNGVIRDEAPTDEDNGVVDDDFSDLTEAELMGQQTLNVTLASVAALSQTHDNFCLRRPRSSNYKLHASKLGA</sequence>
<organism evidence="1 2">
    <name type="scientific">Phytophthora infestans</name>
    <name type="common">Potato late blight agent</name>
    <name type="synonym">Botrytis infestans</name>
    <dbReference type="NCBI Taxonomy" id="4787"/>
    <lineage>
        <taxon>Eukaryota</taxon>
        <taxon>Sar</taxon>
        <taxon>Stramenopiles</taxon>
        <taxon>Oomycota</taxon>
        <taxon>Peronosporomycetes</taxon>
        <taxon>Peronosporales</taxon>
        <taxon>Peronosporaceae</taxon>
        <taxon>Phytophthora</taxon>
    </lineage>
</organism>
<accession>A0A833W2P4</accession>
<dbReference type="Proteomes" id="UP000602510">
    <property type="component" value="Unassembled WGS sequence"/>
</dbReference>
<evidence type="ECO:0000313" key="2">
    <source>
        <dbReference type="Proteomes" id="UP000602510"/>
    </source>
</evidence>